<feature type="compositionally biased region" description="Basic residues" evidence="1">
    <location>
        <begin position="71"/>
        <end position="85"/>
    </location>
</feature>
<sequence>MSPQTPWSTPLSASASAVHKAWWRWTLQHIMPGSTVFWPVAVLMAASGSSSILARSRHRSPIDTGPGNSRLRSRQPRPHRHRHPRWQAASPKRWQAPSYASTLPSTSCPLPTWPSLQQTVMASSASRIAAPNPCSVTTRASWSACRFTCCYRPISASVTPNCSRRLSMARRASAG</sequence>
<reference evidence="2" key="1">
    <citation type="submission" date="2019-08" db="EMBL/GenBank/DDBJ databases">
        <authorList>
            <person name="Kucharzyk K."/>
            <person name="Murdoch R.W."/>
            <person name="Higgins S."/>
            <person name="Loffler F."/>
        </authorList>
    </citation>
    <scope>NUCLEOTIDE SEQUENCE</scope>
</reference>
<dbReference type="AlphaFoldDB" id="A0A645GGV7"/>
<proteinExistence type="predicted"/>
<comment type="caution">
    <text evidence="2">The sequence shown here is derived from an EMBL/GenBank/DDBJ whole genome shotgun (WGS) entry which is preliminary data.</text>
</comment>
<name>A0A645GGV7_9ZZZZ</name>
<accession>A0A645GGV7</accession>
<protein>
    <submittedName>
        <fullName evidence="2">Uncharacterized protein</fullName>
    </submittedName>
</protein>
<gene>
    <name evidence="2" type="ORF">SDC9_170358</name>
</gene>
<organism evidence="2">
    <name type="scientific">bioreactor metagenome</name>
    <dbReference type="NCBI Taxonomy" id="1076179"/>
    <lineage>
        <taxon>unclassified sequences</taxon>
        <taxon>metagenomes</taxon>
        <taxon>ecological metagenomes</taxon>
    </lineage>
</organism>
<evidence type="ECO:0000256" key="1">
    <source>
        <dbReference type="SAM" id="MobiDB-lite"/>
    </source>
</evidence>
<feature type="region of interest" description="Disordered" evidence="1">
    <location>
        <begin position="54"/>
        <end position="100"/>
    </location>
</feature>
<dbReference type="EMBL" id="VSSQ01071349">
    <property type="protein sequence ID" value="MPN22973.1"/>
    <property type="molecule type" value="Genomic_DNA"/>
</dbReference>
<evidence type="ECO:0000313" key="2">
    <source>
        <dbReference type="EMBL" id="MPN22973.1"/>
    </source>
</evidence>